<dbReference type="OrthoDB" id="2018517at2759"/>
<accession>A0A8X8DIR0</accession>
<comment type="caution">
    <text evidence="1">The sequence shown here is derived from an EMBL/GenBank/DDBJ whole genome shotgun (WGS) entry which is preliminary data.</text>
</comment>
<name>A0A8X8DIR0_POPTO</name>
<evidence type="ECO:0000313" key="1">
    <source>
        <dbReference type="EMBL" id="KAG6792713.1"/>
    </source>
</evidence>
<keyword evidence="2" id="KW-1185">Reference proteome</keyword>
<reference evidence="1" key="1">
    <citation type="journal article" date="2020" name="bioRxiv">
        <title>Hybrid origin of Populus tomentosa Carr. identified through genome sequencing and phylogenomic analysis.</title>
        <authorList>
            <person name="An X."/>
            <person name="Gao K."/>
            <person name="Chen Z."/>
            <person name="Li J."/>
            <person name="Yang X."/>
            <person name="Yang X."/>
            <person name="Zhou J."/>
            <person name="Guo T."/>
            <person name="Zhao T."/>
            <person name="Huang S."/>
            <person name="Miao D."/>
            <person name="Khan W.U."/>
            <person name="Rao P."/>
            <person name="Ye M."/>
            <person name="Lei B."/>
            <person name="Liao W."/>
            <person name="Wang J."/>
            <person name="Ji L."/>
            <person name="Li Y."/>
            <person name="Guo B."/>
            <person name="Mustafa N.S."/>
            <person name="Li S."/>
            <person name="Yun Q."/>
            <person name="Keller S.R."/>
            <person name="Mao J."/>
            <person name="Zhang R."/>
            <person name="Strauss S.H."/>
        </authorList>
    </citation>
    <scope>NUCLEOTIDE SEQUENCE</scope>
    <source>
        <strain evidence="1">GM15</strain>
        <tissue evidence="1">Leaf</tissue>
    </source>
</reference>
<evidence type="ECO:0000313" key="2">
    <source>
        <dbReference type="Proteomes" id="UP000886885"/>
    </source>
</evidence>
<gene>
    <name evidence="1" type="ORF">POTOM_001867</name>
</gene>
<sequence>MMYDAIGLGFRKVVMSCGGQLHTTVSHDGPTETLKRIIMELEKTRSKKNSKKRDDIFVQVPESISFVDTATMPHDSHCFWNCTLCKATHDGMSMLTREEWEEFREVRSRTPFESKLACSNAHIRTEESVRMVRLPVLFITTSLCVRKQSIDNEFYPGNAFSVNLMLKLHDGSPSSFSRMVAWVVENSLPRALGIISCICFDFNVAASCYLSAASQIDLMCLQLPLTLTVKNIINVAIASYPGRRLEGDWTTDVLTDAATRVEESVKRNSYSQPSIT</sequence>
<dbReference type="Proteomes" id="UP000886885">
    <property type="component" value="Chromosome 1A"/>
</dbReference>
<dbReference type="AlphaFoldDB" id="A0A8X8DIR0"/>
<dbReference type="PANTHER" id="PTHR36008">
    <property type="entry name" value="OS09G0478400 PROTEIN"/>
    <property type="match status" value="1"/>
</dbReference>
<dbReference type="PANTHER" id="PTHR36008:SF1">
    <property type="entry name" value="OS09G0478400 PROTEIN"/>
    <property type="match status" value="1"/>
</dbReference>
<dbReference type="EMBL" id="JAAWWB010000001">
    <property type="protein sequence ID" value="KAG6792713.1"/>
    <property type="molecule type" value="Genomic_DNA"/>
</dbReference>
<protein>
    <submittedName>
        <fullName evidence="1">Uncharacterized protein</fullName>
    </submittedName>
</protein>
<proteinExistence type="predicted"/>
<organism evidence="1 2">
    <name type="scientific">Populus tomentosa</name>
    <name type="common">Chinese white poplar</name>
    <dbReference type="NCBI Taxonomy" id="118781"/>
    <lineage>
        <taxon>Eukaryota</taxon>
        <taxon>Viridiplantae</taxon>
        <taxon>Streptophyta</taxon>
        <taxon>Embryophyta</taxon>
        <taxon>Tracheophyta</taxon>
        <taxon>Spermatophyta</taxon>
        <taxon>Magnoliopsida</taxon>
        <taxon>eudicotyledons</taxon>
        <taxon>Gunneridae</taxon>
        <taxon>Pentapetalae</taxon>
        <taxon>rosids</taxon>
        <taxon>fabids</taxon>
        <taxon>Malpighiales</taxon>
        <taxon>Salicaceae</taxon>
        <taxon>Saliceae</taxon>
        <taxon>Populus</taxon>
    </lineage>
</organism>